<gene>
    <name evidence="2" type="ORF">PAXINDRAFT_13623</name>
</gene>
<feature type="compositionally biased region" description="Basic and acidic residues" evidence="1">
    <location>
        <begin position="219"/>
        <end position="228"/>
    </location>
</feature>
<keyword evidence="3" id="KW-1185">Reference proteome</keyword>
<dbReference type="HOGENOM" id="CLU_624207_0_0_1"/>
<evidence type="ECO:0000313" key="3">
    <source>
        <dbReference type="Proteomes" id="UP000053647"/>
    </source>
</evidence>
<dbReference type="Proteomes" id="UP000053647">
    <property type="component" value="Unassembled WGS sequence"/>
</dbReference>
<feature type="compositionally biased region" description="Basic residues" evidence="1">
    <location>
        <begin position="179"/>
        <end position="195"/>
    </location>
</feature>
<name>A0A0C9U288_PAXIN</name>
<reference evidence="3" key="2">
    <citation type="submission" date="2015-01" db="EMBL/GenBank/DDBJ databases">
        <title>Evolutionary Origins and Diversification of the Mycorrhizal Mutualists.</title>
        <authorList>
            <consortium name="DOE Joint Genome Institute"/>
            <consortium name="Mycorrhizal Genomics Consortium"/>
            <person name="Kohler A."/>
            <person name="Kuo A."/>
            <person name="Nagy L.G."/>
            <person name="Floudas D."/>
            <person name="Copeland A."/>
            <person name="Barry K.W."/>
            <person name="Cichocki N."/>
            <person name="Veneault-Fourrey C."/>
            <person name="LaButti K."/>
            <person name="Lindquist E.A."/>
            <person name="Lipzen A."/>
            <person name="Lundell T."/>
            <person name="Morin E."/>
            <person name="Murat C."/>
            <person name="Riley R."/>
            <person name="Ohm R."/>
            <person name="Sun H."/>
            <person name="Tunlid A."/>
            <person name="Henrissat B."/>
            <person name="Grigoriev I.V."/>
            <person name="Hibbett D.S."/>
            <person name="Martin F."/>
        </authorList>
    </citation>
    <scope>NUCLEOTIDE SEQUENCE [LARGE SCALE GENOMIC DNA]</scope>
    <source>
        <strain evidence="3">ATCC 200175</strain>
    </source>
</reference>
<reference evidence="2 3" key="1">
    <citation type="submission" date="2014-06" db="EMBL/GenBank/DDBJ databases">
        <authorList>
            <consortium name="DOE Joint Genome Institute"/>
            <person name="Kuo A."/>
            <person name="Kohler A."/>
            <person name="Nagy L.G."/>
            <person name="Floudas D."/>
            <person name="Copeland A."/>
            <person name="Barry K.W."/>
            <person name="Cichocki N."/>
            <person name="Veneault-Fourrey C."/>
            <person name="LaButti K."/>
            <person name="Lindquist E.A."/>
            <person name="Lipzen A."/>
            <person name="Lundell T."/>
            <person name="Morin E."/>
            <person name="Murat C."/>
            <person name="Sun H."/>
            <person name="Tunlid A."/>
            <person name="Henrissat B."/>
            <person name="Grigoriev I.V."/>
            <person name="Hibbett D.S."/>
            <person name="Martin F."/>
            <person name="Nordberg H.P."/>
            <person name="Cantor M.N."/>
            <person name="Hua S.X."/>
        </authorList>
    </citation>
    <scope>NUCLEOTIDE SEQUENCE [LARGE SCALE GENOMIC DNA]</scope>
    <source>
        <strain evidence="2 3">ATCC 200175</strain>
    </source>
</reference>
<feature type="compositionally biased region" description="Basic and acidic residues" evidence="1">
    <location>
        <begin position="158"/>
        <end position="173"/>
    </location>
</feature>
<feature type="region of interest" description="Disordered" evidence="1">
    <location>
        <begin position="147"/>
        <end position="274"/>
    </location>
</feature>
<dbReference type="EMBL" id="KN819351">
    <property type="protein sequence ID" value="KIJ13506.1"/>
    <property type="molecule type" value="Genomic_DNA"/>
</dbReference>
<feature type="region of interest" description="Disordered" evidence="1">
    <location>
        <begin position="1"/>
        <end position="132"/>
    </location>
</feature>
<dbReference type="AlphaFoldDB" id="A0A0C9U288"/>
<dbReference type="OrthoDB" id="2710521at2759"/>
<proteinExistence type="predicted"/>
<organism evidence="2 3">
    <name type="scientific">Paxillus involutus ATCC 200175</name>
    <dbReference type="NCBI Taxonomy" id="664439"/>
    <lineage>
        <taxon>Eukaryota</taxon>
        <taxon>Fungi</taxon>
        <taxon>Dikarya</taxon>
        <taxon>Basidiomycota</taxon>
        <taxon>Agaricomycotina</taxon>
        <taxon>Agaricomycetes</taxon>
        <taxon>Agaricomycetidae</taxon>
        <taxon>Boletales</taxon>
        <taxon>Paxilineae</taxon>
        <taxon>Paxillaceae</taxon>
        <taxon>Paxillus</taxon>
    </lineage>
</organism>
<protein>
    <submittedName>
        <fullName evidence="2">Uncharacterized protein</fullName>
    </submittedName>
</protein>
<feature type="region of interest" description="Disordered" evidence="1">
    <location>
        <begin position="308"/>
        <end position="367"/>
    </location>
</feature>
<evidence type="ECO:0000313" key="2">
    <source>
        <dbReference type="EMBL" id="KIJ13506.1"/>
    </source>
</evidence>
<accession>A0A0C9U288</accession>
<evidence type="ECO:0000256" key="1">
    <source>
        <dbReference type="SAM" id="MobiDB-lite"/>
    </source>
</evidence>
<feature type="compositionally biased region" description="Low complexity" evidence="1">
    <location>
        <begin position="9"/>
        <end position="25"/>
    </location>
</feature>
<sequence length="439" mass="47459">MTATPPRVSTPYSDPTGTSSSSPTPEAEGKRKRISSQNFQRLARRISISTTRKGMGTQGTPGIAGIADVLRQDTSFKGGDKGNGESSARNMELGLEQDPPEATSEDDRRSETSSTRRRLDMLAVGFSVPVAGAEASYYDREGDFWEGFNRAEPSDATGNEKERAEDPKEDKPDPGSQHRIFKGLKRIRQSLKPSKKSKDDPANISRPPSDSEVPGAPEDSGRTPHRESPMASNLPAMLEPVEAHRALEDGLGDDTLHFPPPGHPSVLGSHRPVSKVTRLRTSWKSLWHPSPGDQPEITTVYSCRAENRDAVAMDPSEPAKVPPQSETAPGNYATHAVLPPSPPHTPTDDSDDGAPNENPEVHSPRAFCADISGVGMDELRVRTEDDITSINAMSTRLAMSTEREQITHRTAHDAAIEEIELARIHAGSPAPGPTDSRQG</sequence>